<feature type="signal peptide" evidence="2">
    <location>
        <begin position="1"/>
        <end position="17"/>
    </location>
</feature>
<organism evidence="4">
    <name type="scientific">Harpegnathos saltator</name>
    <name type="common">Jerdon's jumping ant</name>
    <dbReference type="NCBI Taxonomy" id="610380"/>
    <lineage>
        <taxon>Eukaryota</taxon>
        <taxon>Metazoa</taxon>
        <taxon>Ecdysozoa</taxon>
        <taxon>Arthropoda</taxon>
        <taxon>Hexapoda</taxon>
        <taxon>Insecta</taxon>
        <taxon>Pterygota</taxon>
        <taxon>Neoptera</taxon>
        <taxon>Endopterygota</taxon>
        <taxon>Hymenoptera</taxon>
        <taxon>Apocrita</taxon>
        <taxon>Aculeata</taxon>
        <taxon>Formicoidea</taxon>
        <taxon>Formicidae</taxon>
        <taxon>Ponerinae</taxon>
        <taxon>Ponerini</taxon>
        <taxon>Harpegnathos</taxon>
    </lineage>
</organism>
<evidence type="ECO:0000313" key="3">
    <source>
        <dbReference type="EMBL" id="EFN76798.1"/>
    </source>
</evidence>
<reference evidence="3 4" key="1">
    <citation type="journal article" date="2010" name="Science">
        <title>Genomic comparison of the ants Camponotus floridanus and Harpegnathos saltator.</title>
        <authorList>
            <person name="Bonasio R."/>
            <person name="Zhang G."/>
            <person name="Ye C."/>
            <person name="Mutti N.S."/>
            <person name="Fang X."/>
            <person name="Qin N."/>
            <person name="Donahue G."/>
            <person name="Yang P."/>
            <person name="Li Q."/>
            <person name="Li C."/>
            <person name="Zhang P."/>
            <person name="Huang Z."/>
            <person name="Berger S.L."/>
            <person name="Reinberg D."/>
            <person name="Wang J."/>
            <person name="Liebig J."/>
        </authorList>
    </citation>
    <scope>NUCLEOTIDE SEQUENCE [LARGE SCALE GENOMIC DNA]</scope>
    <source>
        <strain evidence="3 4">R22 G/1</strain>
    </source>
</reference>
<keyword evidence="1" id="KW-1133">Transmembrane helix</keyword>
<sequence>MIRLVSLLVFVVGLAHGQLNFEGNPLTEYTDYTAEESSLSERSSKERVSNSAISLRPQKLYPIFESENTRQPSEIIDDLFSVQNHRSQDVSARQLQVSGDQNALIDPAEVALNTFLNSKTPEESRVSLDHFLRSQQSPEAQPRSSGIILTDQDKRLERIDTQPVIHRVEHHERPSLQAEQPQQSLLPQAGQTIQVQLTPQSVNQNFGYAAQPVTQAVVQPVIRASAGILSPATMLHPVPVAPDIPVRNDPMMWRQRMKRIRAKPGVLAQARVAPMFYKGPVAVPFKGHGPVEVIYTKPPGFRGPTNMVANSPVPYENAGAWFPDSDYPPPSKDVYYSQLYAQSYDPHYYNYIAATGKVRPYLYGKLGKHKEEQDEGIWAELYRGFTKHGLKNIMTPTFLLGMTLPVVTLMLSALVQKRSIARADARDLDQENALQEYLERMQRAMMCYGSNRDASTKDNC</sequence>
<evidence type="ECO:0000313" key="4">
    <source>
        <dbReference type="Proteomes" id="UP000008237"/>
    </source>
</evidence>
<evidence type="ECO:0000256" key="1">
    <source>
        <dbReference type="SAM" id="Phobius"/>
    </source>
</evidence>
<dbReference type="OrthoDB" id="7698447at2759"/>
<keyword evidence="1" id="KW-0812">Transmembrane</keyword>
<feature type="chain" id="PRO_5003158589" evidence="2">
    <location>
        <begin position="18"/>
        <end position="460"/>
    </location>
</feature>
<protein>
    <submittedName>
        <fullName evidence="3">Uncharacterized protein</fullName>
    </submittedName>
</protein>
<dbReference type="OMA" id="PPVEVIY"/>
<dbReference type="InParanoid" id="E2C5I5"/>
<evidence type="ECO:0000256" key="2">
    <source>
        <dbReference type="SAM" id="SignalP"/>
    </source>
</evidence>
<gene>
    <name evidence="3" type="ORF">EAI_16442</name>
</gene>
<keyword evidence="1" id="KW-0472">Membrane</keyword>
<proteinExistence type="predicted"/>
<keyword evidence="4" id="KW-1185">Reference proteome</keyword>
<keyword evidence="2" id="KW-0732">Signal</keyword>
<name>E2C5I5_HARSA</name>
<dbReference type="AlphaFoldDB" id="E2C5I5"/>
<dbReference type="Proteomes" id="UP000008237">
    <property type="component" value="Unassembled WGS sequence"/>
</dbReference>
<accession>E2C5I5</accession>
<dbReference type="EMBL" id="GL452770">
    <property type="protein sequence ID" value="EFN76798.1"/>
    <property type="molecule type" value="Genomic_DNA"/>
</dbReference>
<feature type="transmembrane region" description="Helical" evidence="1">
    <location>
        <begin position="393"/>
        <end position="415"/>
    </location>
</feature>